<dbReference type="Proteomes" id="UP000054166">
    <property type="component" value="Unassembled WGS sequence"/>
</dbReference>
<evidence type="ECO:0000313" key="9">
    <source>
        <dbReference type="EMBL" id="KIM88903.1"/>
    </source>
</evidence>
<comment type="cofactor">
    <cofactor evidence="2 7 8">
        <name>Mg(2+)</name>
        <dbReference type="ChEBI" id="CHEBI:18420"/>
    </cofactor>
</comment>
<dbReference type="GO" id="GO:0046872">
    <property type="term" value="F:metal ion binding"/>
    <property type="evidence" value="ECO:0007669"/>
    <property type="project" value="UniProtKB-KW"/>
</dbReference>
<dbReference type="PANTHER" id="PTHR20854">
    <property type="entry name" value="INOSITOL MONOPHOSPHATASE"/>
    <property type="match status" value="1"/>
</dbReference>
<evidence type="ECO:0000256" key="3">
    <source>
        <dbReference type="ARBA" id="ARBA00009759"/>
    </source>
</evidence>
<dbReference type="STRING" id="765440.A0A0C3BQY3"/>
<reference evidence="10" key="2">
    <citation type="submission" date="2015-01" db="EMBL/GenBank/DDBJ databases">
        <title>Evolutionary Origins and Diversification of the Mycorrhizal Mutualists.</title>
        <authorList>
            <consortium name="DOE Joint Genome Institute"/>
            <consortium name="Mycorrhizal Genomics Consortium"/>
            <person name="Kohler A."/>
            <person name="Kuo A."/>
            <person name="Nagy L.G."/>
            <person name="Floudas D."/>
            <person name="Copeland A."/>
            <person name="Barry K.W."/>
            <person name="Cichocki N."/>
            <person name="Veneault-Fourrey C."/>
            <person name="LaButti K."/>
            <person name="Lindquist E.A."/>
            <person name="Lipzen A."/>
            <person name="Lundell T."/>
            <person name="Morin E."/>
            <person name="Murat C."/>
            <person name="Riley R."/>
            <person name="Ohm R."/>
            <person name="Sun H."/>
            <person name="Tunlid A."/>
            <person name="Henrissat B."/>
            <person name="Grigoriev I.V."/>
            <person name="Hibbett D.S."/>
            <person name="Martin F."/>
        </authorList>
    </citation>
    <scope>NUCLEOTIDE SEQUENCE [LARGE SCALE GENOMIC DNA]</scope>
    <source>
        <strain evidence="10">F 1598</strain>
    </source>
</reference>
<comment type="catalytic activity">
    <reaction evidence="1 8">
        <text>a myo-inositol phosphate + H2O = myo-inositol + phosphate</text>
        <dbReference type="Rhea" id="RHEA:24056"/>
        <dbReference type="ChEBI" id="CHEBI:15377"/>
        <dbReference type="ChEBI" id="CHEBI:17268"/>
        <dbReference type="ChEBI" id="CHEBI:43474"/>
        <dbReference type="ChEBI" id="CHEBI:84139"/>
        <dbReference type="EC" id="3.1.3.25"/>
    </reaction>
</comment>
<feature type="binding site" evidence="7">
    <location>
        <position position="100"/>
    </location>
    <ligand>
        <name>Mg(2+)</name>
        <dbReference type="ChEBI" id="CHEBI:18420"/>
        <label>1</label>
        <note>catalytic</note>
    </ligand>
</feature>
<dbReference type="CDD" id="cd01639">
    <property type="entry name" value="IMPase"/>
    <property type="match status" value="1"/>
</dbReference>
<protein>
    <recommendedName>
        <fullName evidence="8">Inositol-1-monophosphatase</fullName>
        <ecNumber evidence="8">3.1.3.25</ecNumber>
    </recommendedName>
</protein>
<evidence type="ECO:0000256" key="1">
    <source>
        <dbReference type="ARBA" id="ARBA00001033"/>
    </source>
</evidence>
<dbReference type="GO" id="GO:0007165">
    <property type="term" value="P:signal transduction"/>
    <property type="evidence" value="ECO:0007669"/>
    <property type="project" value="TreeGrafter"/>
</dbReference>
<feature type="binding site" evidence="7">
    <location>
        <position position="201"/>
    </location>
    <ligand>
        <name>Mg(2+)</name>
        <dbReference type="ChEBI" id="CHEBI:18420"/>
        <label>1</label>
        <note>catalytic</note>
    </ligand>
</feature>
<dbReference type="UniPathway" id="UPA00823">
    <property type="reaction ID" value="UER00788"/>
</dbReference>
<evidence type="ECO:0000256" key="5">
    <source>
        <dbReference type="ARBA" id="ARBA00022801"/>
    </source>
</evidence>
<evidence type="ECO:0000256" key="6">
    <source>
        <dbReference type="ARBA" id="ARBA00022842"/>
    </source>
</evidence>
<dbReference type="InterPro" id="IPR020583">
    <property type="entry name" value="Inositol_monoP_metal-BS"/>
</dbReference>
<sequence>MSTPELSIADLQQILSFTTTLARKAGALILEGSQAIQSAPAKDINEKKNSVDLVTEYDVKVEKMVKKEIAETYPGFKFIGEESYDPAGPPLTDEPTFCVDPIDGTTNFIHGFPYVCISLGLIYKKRPVLGVIYNPFLDHLTTVDGKGGSFIRLAGDPSGGGKSEEKVERGRMAHSLRSMGSAALNFAMVAQGGLDLYWPWDVCAGIVITQEAGAIITGSSPSFASALSSFYSSQDQPSSSAKLSNDIAPFEVTPEILTGRKYLVVRAIQGEDGETGLVAQSRIVQEFYGCVDDVAVE</sequence>
<dbReference type="InterPro" id="IPR033942">
    <property type="entry name" value="IMPase"/>
</dbReference>
<keyword evidence="4 7" id="KW-0479">Metal-binding</keyword>
<dbReference type="GO" id="GO:0008934">
    <property type="term" value="F:inositol monophosphate 1-phosphatase activity"/>
    <property type="evidence" value="ECO:0007669"/>
    <property type="project" value="InterPro"/>
</dbReference>
<evidence type="ECO:0000256" key="8">
    <source>
        <dbReference type="RuleBase" id="RU364068"/>
    </source>
</evidence>
<keyword evidence="5 8" id="KW-0378">Hydrolase</keyword>
<feature type="binding site" evidence="7">
    <location>
        <position position="103"/>
    </location>
    <ligand>
        <name>Mg(2+)</name>
        <dbReference type="ChEBI" id="CHEBI:18420"/>
        <label>1</label>
        <note>catalytic</note>
    </ligand>
</feature>
<reference evidence="9 10" key="1">
    <citation type="submission" date="2014-04" db="EMBL/GenBank/DDBJ databases">
        <authorList>
            <consortium name="DOE Joint Genome Institute"/>
            <person name="Kuo A."/>
            <person name="Tarkka M."/>
            <person name="Buscot F."/>
            <person name="Kohler A."/>
            <person name="Nagy L.G."/>
            <person name="Floudas D."/>
            <person name="Copeland A."/>
            <person name="Barry K.W."/>
            <person name="Cichocki N."/>
            <person name="Veneault-Fourrey C."/>
            <person name="LaButti K."/>
            <person name="Lindquist E.A."/>
            <person name="Lipzen A."/>
            <person name="Lundell T."/>
            <person name="Morin E."/>
            <person name="Murat C."/>
            <person name="Sun H."/>
            <person name="Tunlid A."/>
            <person name="Henrissat B."/>
            <person name="Grigoriev I.V."/>
            <person name="Hibbett D.S."/>
            <person name="Martin F."/>
            <person name="Nordberg H.P."/>
            <person name="Cantor M.N."/>
            <person name="Hua S.X."/>
        </authorList>
    </citation>
    <scope>NUCLEOTIDE SEQUENCE [LARGE SCALE GENOMIC DNA]</scope>
    <source>
        <strain evidence="9 10">F 1598</strain>
    </source>
</reference>
<dbReference type="AlphaFoldDB" id="A0A0C3BQY3"/>
<dbReference type="OrthoDB" id="10254945at2759"/>
<gene>
    <name evidence="9" type="ORF">PILCRDRAFT_95492</name>
</gene>
<accession>A0A0C3BQY3</accession>
<dbReference type="InterPro" id="IPR000760">
    <property type="entry name" value="Inositol_monophosphatase-like"/>
</dbReference>
<evidence type="ECO:0000313" key="10">
    <source>
        <dbReference type="Proteomes" id="UP000054166"/>
    </source>
</evidence>
<dbReference type="PANTHER" id="PTHR20854:SF4">
    <property type="entry name" value="INOSITOL-1-MONOPHOSPHATASE-RELATED"/>
    <property type="match status" value="1"/>
</dbReference>
<dbReference type="Gene3D" id="3.40.190.80">
    <property type="match status" value="1"/>
</dbReference>
<dbReference type="GO" id="GO:0006021">
    <property type="term" value="P:inositol biosynthetic process"/>
    <property type="evidence" value="ECO:0007669"/>
    <property type="project" value="UniProtKB-UniPathway"/>
</dbReference>
<comment type="similarity">
    <text evidence="3 8">Belongs to the inositol monophosphatase superfamily.</text>
</comment>
<name>A0A0C3BQY3_PILCF</name>
<dbReference type="FunFam" id="3.30.540.10:FF:000004">
    <property type="entry name" value="Inositol-1-monophosphatase"/>
    <property type="match status" value="1"/>
</dbReference>
<feature type="binding site" evidence="7">
    <location>
        <position position="81"/>
    </location>
    <ligand>
        <name>Mg(2+)</name>
        <dbReference type="ChEBI" id="CHEBI:18420"/>
        <label>1</label>
        <note>catalytic</note>
    </ligand>
</feature>
<evidence type="ECO:0000256" key="4">
    <source>
        <dbReference type="ARBA" id="ARBA00022723"/>
    </source>
</evidence>
<dbReference type="Gene3D" id="3.30.540.10">
    <property type="entry name" value="Fructose-1,6-Bisphosphatase, subunit A, domain 1"/>
    <property type="match status" value="1"/>
</dbReference>
<dbReference type="EC" id="3.1.3.25" evidence="8"/>
<dbReference type="EMBL" id="KN832976">
    <property type="protein sequence ID" value="KIM88903.1"/>
    <property type="molecule type" value="Genomic_DNA"/>
</dbReference>
<proteinExistence type="inferred from homology"/>
<dbReference type="Pfam" id="PF00459">
    <property type="entry name" value="Inositol_P"/>
    <property type="match status" value="2"/>
</dbReference>
<dbReference type="HOGENOM" id="CLU_044118_1_2_1"/>
<dbReference type="SUPFAM" id="SSF56655">
    <property type="entry name" value="Carbohydrate phosphatase"/>
    <property type="match status" value="1"/>
</dbReference>
<keyword evidence="10" id="KW-1185">Reference proteome</keyword>
<evidence type="ECO:0000256" key="7">
    <source>
        <dbReference type="PIRSR" id="PIRSR600760-2"/>
    </source>
</evidence>
<feature type="binding site" evidence="7">
    <location>
        <position position="102"/>
    </location>
    <ligand>
        <name>Mg(2+)</name>
        <dbReference type="ChEBI" id="CHEBI:18420"/>
        <label>1</label>
        <note>catalytic</note>
    </ligand>
</feature>
<keyword evidence="6 7" id="KW-0460">Magnesium</keyword>
<evidence type="ECO:0000256" key="2">
    <source>
        <dbReference type="ARBA" id="ARBA00001946"/>
    </source>
</evidence>
<organism evidence="9 10">
    <name type="scientific">Piloderma croceum (strain F 1598)</name>
    <dbReference type="NCBI Taxonomy" id="765440"/>
    <lineage>
        <taxon>Eukaryota</taxon>
        <taxon>Fungi</taxon>
        <taxon>Dikarya</taxon>
        <taxon>Basidiomycota</taxon>
        <taxon>Agaricomycotina</taxon>
        <taxon>Agaricomycetes</taxon>
        <taxon>Agaricomycetidae</taxon>
        <taxon>Atheliales</taxon>
        <taxon>Atheliaceae</taxon>
        <taxon>Piloderma</taxon>
    </lineage>
</organism>
<comment type="pathway">
    <text evidence="8">Polyol metabolism; myo-inositol biosynthesis; myo-inositol from D-glucose 6-phosphate: step 2/2.</text>
</comment>
<dbReference type="PRINTS" id="PR00377">
    <property type="entry name" value="IMPHPHTASES"/>
</dbReference>
<dbReference type="InParanoid" id="A0A0C3BQY3"/>
<dbReference type="PROSITE" id="PS00629">
    <property type="entry name" value="IMP_1"/>
    <property type="match status" value="1"/>
</dbReference>